<accession>A0AAV5UNR3</accession>
<dbReference type="AlphaFoldDB" id="A0AAV5UNR3"/>
<feature type="binding site" evidence="9">
    <location>
        <position position="126"/>
    </location>
    <ligand>
        <name>Zn(2+)</name>
        <dbReference type="ChEBI" id="CHEBI:29105"/>
        <label>1</label>
    </ligand>
</feature>
<name>A0AAV5UNR3_9BILA</name>
<dbReference type="SMART" id="SM00235">
    <property type="entry name" value="ZnMc"/>
    <property type="match status" value="1"/>
</dbReference>
<evidence type="ECO:0000256" key="6">
    <source>
        <dbReference type="ARBA" id="ARBA00022833"/>
    </source>
</evidence>
<dbReference type="InterPro" id="IPR033739">
    <property type="entry name" value="M10A_MMP"/>
</dbReference>
<dbReference type="InterPro" id="IPR024079">
    <property type="entry name" value="MetalloPept_cat_dom_sf"/>
</dbReference>
<keyword evidence="5" id="KW-0378">Hydrolase</keyword>
<dbReference type="InterPro" id="IPR021190">
    <property type="entry name" value="Pept_M10A"/>
</dbReference>
<feature type="binding site" evidence="9">
    <location>
        <position position="131"/>
    </location>
    <ligand>
        <name>Ca(2+)</name>
        <dbReference type="ChEBI" id="CHEBI:29108"/>
        <label>1</label>
    </ligand>
</feature>
<evidence type="ECO:0000256" key="2">
    <source>
        <dbReference type="ARBA" id="ARBA00022670"/>
    </source>
</evidence>
<dbReference type="PRINTS" id="PR00138">
    <property type="entry name" value="MATRIXIN"/>
</dbReference>
<evidence type="ECO:0000313" key="12">
    <source>
        <dbReference type="Proteomes" id="UP001432027"/>
    </source>
</evidence>
<dbReference type="GO" id="GO:0008270">
    <property type="term" value="F:zinc ion binding"/>
    <property type="evidence" value="ECO:0007669"/>
    <property type="project" value="InterPro"/>
</dbReference>
<feature type="binding site" evidence="9">
    <location>
        <position position="34"/>
    </location>
    <ligand>
        <name>Ca(2+)</name>
        <dbReference type="ChEBI" id="CHEBI:29108"/>
        <label>1</label>
    </ligand>
</feature>
<dbReference type="GO" id="GO:0004222">
    <property type="term" value="F:metalloendopeptidase activity"/>
    <property type="evidence" value="ECO:0007669"/>
    <property type="project" value="InterPro"/>
</dbReference>
<feature type="binding site" evidence="9">
    <location>
        <position position="128"/>
    </location>
    <ligand>
        <name>Ca(2+)</name>
        <dbReference type="ChEBI" id="CHEBI:29108"/>
        <label>3</label>
    </ligand>
</feature>
<comment type="cofactor">
    <cofactor evidence="9">
        <name>Zn(2+)</name>
        <dbReference type="ChEBI" id="CHEBI:29105"/>
    </cofactor>
    <text evidence="9">Binds 2 Zn(2+) ions per subunit.</text>
</comment>
<feature type="binding site" evidence="9">
    <location>
        <position position="91"/>
    </location>
    <ligand>
        <name>Zn(2+)</name>
        <dbReference type="ChEBI" id="CHEBI:29105"/>
        <label>1</label>
    </ligand>
</feature>
<dbReference type="GO" id="GO:0005615">
    <property type="term" value="C:extracellular space"/>
    <property type="evidence" value="ECO:0007669"/>
    <property type="project" value="TreeGrafter"/>
</dbReference>
<keyword evidence="3 9" id="KW-0479">Metal-binding</keyword>
<feature type="non-terminal residue" evidence="11">
    <location>
        <position position="199"/>
    </location>
</feature>
<evidence type="ECO:0000259" key="10">
    <source>
        <dbReference type="SMART" id="SM00235"/>
    </source>
</evidence>
<comment type="caution">
    <text evidence="11">The sequence shown here is derived from an EMBL/GenBank/DDBJ whole genome shotgun (WGS) entry which is preliminary data.</text>
</comment>
<keyword evidence="2" id="KW-0645">Protease</keyword>
<keyword evidence="4" id="KW-0732">Signal</keyword>
<dbReference type="SUPFAM" id="SSF55486">
    <property type="entry name" value="Metalloproteases ('zincins'), catalytic domain"/>
    <property type="match status" value="1"/>
</dbReference>
<organism evidence="11 12">
    <name type="scientific">Pristionchus entomophagus</name>
    <dbReference type="NCBI Taxonomy" id="358040"/>
    <lineage>
        <taxon>Eukaryota</taxon>
        <taxon>Metazoa</taxon>
        <taxon>Ecdysozoa</taxon>
        <taxon>Nematoda</taxon>
        <taxon>Chromadorea</taxon>
        <taxon>Rhabditida</taxon>
        <taxon>Rhabditina</taxon>
        <taxon>Diplogasteromorpha</taxon>
        <taxon>Diplogasteroidea</taxon>
        <taxon>Neodiplogasteridae</taxon>
        <taxon>Pristionchus</taxon>
    </lineage>
</organism>
<feature type="binding site" evidence="9">
    <location>
        <position position="81"/>
    </location>
    <ligand>
        <name>Ca(2+)</name>
        <dbReference type="ChEBI" id="CHEBI:29108"/>
        <label>2</label>
    </ligand>
</feature>
<dbReference type="PANTHER" id="PTHR10201:SF291">
    <property type="entry name" value="MATRIX METALLOPROTEINASE 1, ISOFORM C-RELATED"/>
    <property type="match status" value="1"/>
</dbReference>
<feature type="binding site" evidence="9">
    <location>
        <position position="129"/>
    </location>
    <ligand>
        <name>Ca(2+)</name>
        <dbReference type="ChEBI" id="CHEBI:29108"/>
        <label>1</label>
    </ligand>
</feature>
<keyword evidence="6 9" id="KW-0862">Zinc</keyword>
<dbReference type="CDD" id="cd04278">
    <property type="entry name" value="ZnMc_MMP"/>
    <property type="match status" value="1"/>
</dbReference>
<evidence type="ECO:0000256" key="4">
    <source>
        <dbReference type="ARBA" id="ARBA00022729"/>
    </source>
</evidence>
<keyword evidence="12" id="KW-1185">Reference proteome</keyword>
<dbReference type="Proteomes" id="UP001432027">
    <property type="component" value="Unassembled WGS sequence"/>
</dbReference>
<keyword evidence="7" id="KW-0482">Metalloprotease</keyword>
<feature type="domain" description="Peptidase metallopeptidase" evidence="10">
    <location>
        <begin position="14"/>
        <end position="195"/>
    </location>
</feature>
<feature type="binding site" evidence="9">
    <location>
        <position position="99"/>
    </location>
    <ligand>
        <name>Ca(2+)</name>
        <dbReference type="ChEBI" id="CHEBI:29108"/>
        <label>3</label>
    </ligand>
</feature>
<keyword evidence="9" id="KW-0106">Calcium</keyword>
<feature type="active site" evidence="8">
    <location>
        <position position="150"/>
    </location>
</feature>
<protein>
    <recommendedName>
        <fullName evidence="10">Peptidase metallopeptidase domain-containing protein</fullName>
    </recommendedName>
</protein>
<dbReference type="InterPro" id="IPR001818">
    <property type="entry name" value="Pept_M10_metallopeptidase"/>
</dbReference>
<comment type="cofactor">
    <cofactor evidence="9">
        <name>Ca(2+)</name>
        <dbReference type="ChEBI" id="CHEBI:29108"/>
    </cofactor>
    <text evidence="9">Can bind about 5 Ca(2+) ions per subunit.</text>
</comment>
<evidence type="ECO:0000313" key="11">
    <source>
        <dbReference type="EMBL" id="GMT07964.1"/>
    </source>
</evidence>
<evidence type="ECO:0000256" key="8">
    <source>
        <dbReference type="PIRSR" id="PIRSR621190-1"/>
    </source>
</evidence>
<feature type="binding site" evidence="9">
    <location>
        <position position="93"/>
    </location>
    <ligand>
        <name>Zn(2+)</name>
        <dbReference type="ChEBI" id="CHEBI:29105"/>
        <label>1</label>
    </ligand>
</feature>
<proteinExistence type="inferred from homology"/>
<feature type="binding site" evidence="9">
    <location>
        <position position="153"/>
    </location>
    <ligand>
        <name>Zn(2+)</name>
        <dbReference type="ChEBI" id="CHEBI:29105"/>
        <label>2</label>
        <note>catalytic</note>
    </ligand>
</feature>
<feature type="binding site" evidence="9">
    <location>
        <position position="98"/>
    </location>
    <ligand>
        <name>Ca(2+)</name>
        <dbReference type="ChEBI" id="CHEBI:29108"/>
        <label>3</label>
    </ligand>
</feature>
<evidence type="ECO:0000256" key="9">
    <source>
        <dbReference type="PIRSR" id="PIRSR621190-2"/>
    </source>
</evidence>
<gene>
    <name evidence="11" type="ORF">PENTCL1PPCAC_30138</name>
</gene>
<dbReference type="InterPro" id="IPR006026">
    <property type="entry name" value="Peptidase_Metallo"/>
</dbReference>
<dbReference type="Pfam" id="PF00413">
    <property type="entry name" value="Peptidase_M10"/>
    <property type="match status" value="1"/>
</dbReference>
<reference evidence="11" key="1">
    <citation type="submission" date="2023-10" db="EMBL/GenBank/DDBJ databases">
        <title>Genome assembly of Pristionchus species.</title>
        <authorList>
            <person name="Yoshida K."/>
            <person name="Sommer R.J."/>
        </authorList>
    </citation>
    <scope>NUCLEOTIDE SEQUENCE</scope>
    <source>
        <strain evidence="11">RS0144</strain>
    </source>
</reference>
<evidence type="ECO:0000256" key="5">
    <source>
        <dbReference type="ARBA" id="ARBA00022801"/>
    </source>
</evidence>
<feature type="binding site" evidence="9">
    <location>
        <position position="110"/>
    </location>
    <ligand>
        <name>Zn(2+)</name>
        <dbReference type="ChEBI" id="CHEBI:29105"/>
        <label>1</label>
    </ligand>
</feature>
<dbReference type="EMBL" id="BTSX01000006">
    <property type="protein sequence ID" value="GMT07964.1"/>
    <property type="molecule type" value="Genomic_DNA"/>
</dbReference>
<dbReference type="GO" id="GO:0006508">
    <property type="term" value="P:proteolysis"/>
    <property type="evidence" value="ECO:0007669"/>
    <property type="project" value="UniProtKB-KW"/>
</dbReference>
<evidence type="ECO:0000256" key="7">
    <source>
        <dbReference type="ARBA" id="ARBA00023049"/>
    </source>
</evidence>
<sequence length="199" mass="22906">KKMSALPHASHWNPKHFIGHTLQLKWFISKYSKDMEKNATRRTIQKGFEIWAKQIDISQFSLVHKCSTLEFEEAMDESNADINIRWEDGAHGDPYHFDGEGDDNENVLAHTFYPGYKHSPLNGDIHFDDAEKWSVEGAEHAFFPYVLVHEIGHALGLQHSRSSLAIMNPHYKNLPMESIRLHVDDKCGVNWNIAGPTNW</sequence>
<dbReference type="Gene3D" id="3.40.390.10">
    <property type="entry name" value="Collagenase (Catalytic Domain)"/>
    <property type="match status" value="1"/>
</dbReference>
<dbReference type="GO" id="GO:0030574">
    <property type="term" value="P:collagen catabolic process"/>
    <property type="evidence" value="ECO:0007669"/>
    <property type="project" value="TreeGrafter"/>
</dbReference>
<feature type="non-terminal residue" evidence="11">
    <location>
        <position position="1"/>
    </location>
</feature>
<feature type="binding site" evidence="9">
    <location>
        <position position="131"/>
    </location>
    <ligand>
        <name>Ca(2+)</name>
        <dbReference type="ChEBI" id="CHEBI:29108"/>
        <label>3</label>
    </ligand>
</feature>
<evidence type="ECO:0000256" key="1">
    <source>
        <dbReference type="ARBA" id="ARBA00010370"/>
    </source>
</evidence>
<dbReference type="PANTHER" id="PTHR10201">
    <property type="entry name" value="MATRIX METALLOPROTEINASE"/>
    <property type="match status" value="1"/>
</dbReference>
<feature type="binding site" evidence="9">
    <location>
        <position position="159"/>
    </location>
    <ligand>
        <name>Zn(2+)</name>
        <dbReference type="ChEBI" id="CHEBI:29105"/>
        <label>2</label>
        <note>catalytic</note>
    </ligand>
</feature>
<dbReference type="GO" id="GO:0030198">
    <property type="term" value="P:extracellular matrix organization"/>
    <property type="evidence" value="ECO:0007669"/>
    <property type="project" value="TreeGrafter"/>
</dbReference>
<feature type="binding site" evidence="9">
    <location>
        <position position="124"/>
    </location>
    <ligand>
        <name>Ca(2+)</name>
        <dbReference type="ChEBI" id="CHEBI:29108"/>
        <label>2</label>
    </ligand>
</feature>
<feature type="binding site" evidence="9">
    <location>
        <position position="149"/>
    </location>
    <ligand>
        <name>Zn(2+)</name>
        <dbReference type="ChEBI" id="CHEBI:29105"/>
        <label>2</label>
        <note>catalytic</note>
    </ligand>
</feature>
<evidence type="ECO:0000256" key="3">
    <source>
        <dbReference type="ARBA" id="ARBA00022723"/>
    </source>
</evidence>
<comment type="similarity">
    <text evidence="1">Belongs to the peptidase M10A family.</text>
</comment>
<feature type="binding site" evidence="9">
    <location>
        <position position="167"/>
    </location>
    <ligand>
        <name>Zn(2+)</name>
        <dbReference type="ChEBI" id="CHEBI:29105"/>
        <label>2</label>
        <note>catalytic</note>
    </ligand>
</feature>
<dbReference type="GO" id="GO:0031012">
    <property type="term" value="C:extracellular matrix"/>
    <property type="evidence" value="ECO:0007669"/>
    <property type="project" value="InterPro"/>
</dbReference>